<accession>A0ABU2N5U3</accession>
<keyword evidence="2" id="KW-0289">Folate biosynthesis</keyword>
<sequence length="298" mass="32104">MRFPTVEPELGDPVRTIGARTFDFSRQVAVMGIVNRTVDSFYDRGATFALDKAVGAALQAAEHGADWVDIGAVPFSPIAERVDERAELDRLLPVVEAVRAGTDAVISIDTFRAEVARQALRAGADAVNDTSGLHDPDMARVVADAGATLVVTHSRAAPGRELARPHYDDVVAEVGAYLLDRAGRAVAAGVAKDRIVVDPGHDLNKNTMHSLELTRRLGELAVLGFPLLASVSNKDFLQETLDLPRDDVAEATLATVVFCVLAGARIVRVHDVRAVRRVVTMTEAVLGWRRPAVLRHNV</sequence>
<keyword evidence="2" id="KW-0479">Metal-binding</keyword>
<dbReference type="Gene3D" id="3.20.20.20">
    <property type="entry name" value="Dihydropteroate synthase-like"/>
    <property type="match status" value="1"/>
</dbReference>
<evidence type="ECO:0000313" key="4">
    <source>
        <dbReference type="EMBL" id="MDT0349311.1"/>
    </source>
</evidence>
<feature type="domain" description="Pterin-binding" evidence="3">
    <location>
        <begin position="28"/>
        <end position="280"/>
    </location>
</feature>
<dbReference type="GO" id="GO:0004156">
    <property type="term" value="F:dihydropteroate synthase activity"/>
    <property type="evidence" value="ECO:0007669"/>
    <property type="project" value="UniProtKB-EC"/>
</dbReference>
<organism evidence="4 5">
    <name type="scientific">Pseudonocardia charpentierae</name>
    <dbReference type="NCBI Taxonomy" id="3075545"/>
    <lineage>
        <taxon>Bacteria</taxon>
        <taxon>Bacillati</taxon>
        <taxon>Actinomycetota</taxon>
        <taxon>Actinomycetes</taxon>
        <taxon>Pseudonocardiales</taxon>
        <taxon>Pseudonocardiaceae</taxon>
        <taxon>Pseudonocardia</taxon>
    </lineage>
</organism>
<comment type="caution">
    <text evidence="4">The sequence shown here is derived from an EMBL/GenBank/DDBJ whole genome shotgun (WGS) entry which is preliminary data.</text>
</comment>
<comment type="pathway">
    <text evidence="2">Cofactor biosynthesis; tetrahydrofolate biosynthesis; 7,8-dihydrofolate from 2-amino-4-hydroxy-6-hydroxymethyl-7,8-dihydropteridine diphosphate and 4-aminobenzoate: step 1/2.</text>
</comment>
<evidence type="ECO:0000256" key="1">
    <source>
        <dbReference type="ARBA" id="ARBA00009503"/>
    </source>
</evidence>
<dbReference type="Pfam" id="PF00809">
    <property type="entry name" value="Pterin_bind"/>
    <property type="match status" value="1"/>
</dbReference>
<evidence type="ECO:0000256" key="2">
    <source>
        <dbReference type="RuleBase" id="RU361205"/>
    </source>
</evidence>
<dbReference type="InterPro" id="IPR000489">
    <property type="entry name" value="Pterin-binding_dom"/>
</dbReference>
<dbReference type="EMBL" id="JAVREJ010000003">
    <property type="protein sequence ID" value="MDT0349311.1"/>
    <property type="molecule type" value="Genomic_DNA"/>
</dbReference>
<keyword evidence="2 4" id="KW-0808">Transferase</keyword>
<dbReference type="EC" id="2.5.1.15" evidence="2"/>
<keyword evidence="5" id="KW-1185">Reference proteome</keyword>
<protein>
    <recommendedName>
        <fullName evidence="2">Dihydropteroate synthase</fullName>
        <shortName evidence="2">DHPS</shortName>
        <ecNumber evidence="2">2.5.1.15</ecNumber>
    </recommendedName>
    <alternativeName>
        <fullName evidence="2">Dihydropteroate pyrophosphorylase</fullName>
    </alternativeName>
</protein>
<comment type="function">
    <text evidence="2">Catalyzes the condensation of para-aminobenzoate (pABA) with 6-hydroxymethyl-7,8-dihydropterin diphosphate (DHPt-PP) to form 7,8-dihydropteroate (H2Pte), the immediate precursor of folate derivatives.</text>
</comment>
<dbReference type="RefSeq" id="WP_311555311.1">
    <property type="nucleotide sequence ID" value="NZ_JAVREJ010000003.1"/>
</dbReference>
<dbReference type="PANTHER" id="PTHR20941">
    <property type="entry name" value="FOLATE SYNTHESIS PROTEINS"/>
    <property type="match status" value="1"/>
</dbReference>
<dbReference type="CDD" id="cd00739">
    <property type="entry name" value="DHPS"/>
    <property type="match status" value="1"/>
</dbReference>
<evidence type="ECO:0000259" key="3">
    <source>
        <dbReference type="PROSITE" id="PS50972"/>
    </source>
</evidence>
<dbReference type="PROSITE" id="PS50972">
    <property type="entry name" value="PTERIN_BINDING"/>
    <property type="match status" value="1"/>
</dbReference>
<dbReference type="NCBIfam" id="TIGR01496">
    <property type="entry name" value="DHPS"/>
    <property type="match status" value="1"/>
</dbReference>
<dbReference type="InterPro" id="IPR045031">
    <property type="entry name" value="DHP_synth-like"/>
</dbReference>
<dbReference type="PANTHER" id="PTHR20941:SF8">
    <property type="entry name" value="INACTIVE DIHYDROPTEROATE SYNTHASE 2"/>
    <property type="match status" value="1"/>
</dbReference>
<name>A0ABU2N5U3_9PSEU</name>
<gene>
    <name evidence="4" type="primary">folP</name>
    <name evidence="4" type="ORF">RM445_07200</name>
</gene>
<dbReference type="SUPFAM" id="SSF51717">
    <property type="entry name" value="Dihydropteroate synthetase-like"/>
    <property type="match status" value="1"/>
</dbReference>
<evidence type="ECO:0000313" key="5">
    <source>
        <dbReference type="Proteomes" id="UP001183202"/>
    </source>
</evidence>
<keyword evidence="2" id="KW-0460">Magnesium</keyword>
<reference evidence="5" key="1">
    <citation type="submission" date="2023-07" db="EMBL/GenBank/DDBJ databases">
        <title>30 novel species of actinomycetes from the DSMZ collection.</title>
        <authorList>
            <person name="Nouioui I."/>
        </authorList>
    </citation>
    <scope>NUCLEOTIDE SEQUENCE [LARGE SCALE GENOMIC DNA]</scope>
    <source>
        <strain evidence="5">DSM 45834</strain>
    </source>
</reference>
<dbReference type="InterPro" id="IPR006390">
    <property type="entry name" value="DHP_synth_dom"/>
</dbReference>
<dbReference type="PROSITE" id="PS00792">
    <property type="entry name" value="DHPS_1"/>
    <property type="match status" value="1"/>
</dbReference>
<dbReference type="InterPro" id="IPR011005">
    <property type="entry name" value="Dihydropteroate_synth-like_sf"/>
</dbReference>
<dbReference type="Proteomes" id="UP001183202">
    <property type="component" value="Unassembled WGS sequence"/>
</dbReference>
<proteinExistence type="inferred from homology"/>
<comment type="cofactor">
    <cofactor evidence="2">
        <name>Mg(2+)</name>
        <dbReference type="ChEBI" id="CHEBI:18420"/>
    </cofactor>
</comment>
<comment type="similarity">
    <text evidence="1 2">Belongs to the DHPS family.</text>
</comment>